<name>A0A183AZ52_9TREM</name>
<sequence length="471" mass="50625">LPKDVKLILCIAGASLLERLPLSLARCPLTALWLSQNQSQPVVTLQRDVDEVTNEEFLTCYLLPQDQLESQAELDPTMSPSELASLTGGPTTVGPMNLNDPDAIAVETNYAYEPAMPDTQPQPHPAISNWPAITEAKCARPESVTSSTPSSMILSPPVSPNGMHSSTGDRVGSPAGQQRSSFSPRSSLTNPAGEWDSGSSRVHFNTTAKQDESKEKSSIKGFPKTRHPRFAKKPTDYQPNSRDDSSYSQSNDPNSLDESRSSVTHSPTDPRLSVRSPTEPHKFEEHTKNGMTHIAPGMGTVASARLATFDSRRPSDGLHESSPPAQNRVSRRNSPAPTSEEDDARLAGCTGPSPHAPSGSPNDANNPVRSPQSVTPSAKPRKKAFHLYTTPSLVVPTASPTAMDRNTVSSKSPSPRLVSSHDPSYSEPKVASQKISDGEESQNRLDVNPNMDEDAYSSGGVSFPVLRYVSG</sequence>
<feature type="region of interest" description="Disordered" evidence="1">
    <location>
        <begin position="138"/>
        <end position="460"/>
    </location>
</feature>
<proteinExistence type="predicted"/>
<feature type="compositionally biased region" description="Polar residues" evidence="1">
    <location>
        <begin position="398"/>
        <end position="407"/>
    </location>
</feature>
<feature type="compositionally biased region" description="Polar residues" evidence="1">
    <location>
        <begin position="323"/>
        <end position="337"/>
    </location>
</feature>
<feature type="compositionally biased region" description="Polar residues" evidence="1">
    <location>
        <begin position="143"/>
        <end position="153"/>
    </location>
</feature>
<feature type="compositionally biased region" description="Polar residues" evidence="1">
    <location>
        <begin position="246"/>
        <end position="267"/>
    </location>
</feature>
<feature type="compositionally biased region" description="Basic residues" evidence="1">
    <location>
        <begin position="223"/>
        <end position="232"/>
    </location>
</feature>
<evidence type="ECO:0000256" key="1">
    <source>
        <dbReference type="SAM" id="MobiDB-lite"/>
    </source>
</evidence>
<feature type="compositionally biased region" description="Low complexity" evidence="1">
    <location>
        <begin position="408"/>
        <end position="420"/>
    </location>
</feature>
<accession>A0A183AZ52</accession>
<dbReference type="WBParaSite" id="ECPE_0001227301-mRNA-1">
    <property type="protein sequence ID" value="ECPE_0001227301-mRNA-1"/>
    <property type="gene ID" value="ECPE_0001227301"/>
</dbReference>
<feature type="compositionally biased region" description="Basic and acidic residues" evidence="1">
    <location>
        <begin position="209"/>
        <end position="218"/>
    </location>
</feature>
<feature type="compositionally biased region" description="Basic and acidic residues" evidence="1">
    <location>
        <begin position="278"/>
        <end position="288"/>
    </location>
</feature>
<protein>
    <submittedName>
        <fullName evidence="2">DH domain-containing protein</fullName>
    </submittedName>
</protein>
<feature type="compositionally biased region" description="Polar residues" evidence="1">
    <location>
        <begin position="359"/>
        <end position="376"/>
    </location>
</feature>
<dbReference type="AlphaFoldDB" id="A0A183AZ52"/>
<organism evidence="2">
    <name type="scientific">Echinostoma caproni</name>
    <dbReference type="NCBI Taxonomy" id="27848"/>
    <lineage>
        <taxon>Eukaryota</taxon>
        <taxon>Metazoa</taxon>
        <taxon>Spiralia</taxon>
        <taxon>Lophotrochozoa</taxon>
        <taxon>Platyhelminthes</taxon>
        <taxon>Trematoda</taxon>
        <taxon>Digenea</taxon>
        <taxon>Plagiorchiida</taxon>
        <taxon>Echinostomata</taxon>
        <taxon>Echinostomatoidea</taxon>
        <taxon>Echinostomatidae</taxon>
        <taxon>Echinostoma</taxon>
    </lineage>
</organism>
<feature type="compositionally biased region" description="Basic and acidic residues" evidence="1">
    <location>
        <begin position="310"/>
        <end position="319"/>
    </location>
</feature>
<evidence type="ECO:0000313" key="2">
    <source>
        <dbReference type="WBParaSite" id="ECPE_0001227301-mRNA-1"/>
    </source>
</evidence>
<reference evidence="2" key="1">
    <citation type="submission" date="2016-06" db="UniProtKB">
        <authorList>
            <consortium name="WormBaseParasite"/>
        </authorList>
    </citation>
    <scope>IDENTIFICATION</scope>
</reference>
<feature type="compositionally biased region" description="Polar residues" evidence="1">
    <location>
        <begin position="175"/>
        <end position="190"/>
    </location>
</feature>
<feature type="compositionally biased region" description="Polar residues" evidence="1">
    <location>
        <begin position="197"/>
        <end position="208"/>
    </location>
</feature>